<protein>
    <submittedName>
        <fullName evidence="2">2-hydroxy-6-oxonona-2,4-dienedioate hydrolase</fullName>
    </submittedName>
</protein>
<dbReference type="STRING" id="1577474.GA0111570_102363"/>
<dbReference type="SUPFAM" id="SSF53474">
    <property type="entry name" value="alpha/beta-Hydrolases"/>
    <property type="match status" value="1"/>
</dbReference>
<dbReference type="InterPro" id="IPR000073">
    <property type="entry name" value="AB_hydrolase_1"/>
</dbReference>
<feature type="domain" description="AB hydrolase-1" evidence="1">
    <location>
        <begin position="32"/>
        <end position="269"/>
    </location>
</feature>
<dbReference type="Proteomes" id="UP000199086">
    <property type="component" value="Unassembled WGS sequence"/>
</dbReference>
<dbReference type="GO" id="GO:0016787">
    <property type="term" value="F:hydrolase activity"/>
    <property type="evidence" value="ECO:0007669"/>
    <property type="project" value="UniProtKB-KW"/>
</dbReference>
<name>A0A1G6GEY3_9ACTN</name>
<dbReference type="InterPro" id="IPR000639">
    <property type="entry name" value="Epox_hydrolase-like"/>
</dbReference>
<dbReference type="PRINTS" id="PR00412">
    <property type="entry name" value="EPOXHYDRLASE"/>
</dbReference>
<dbReference type="InterPro" id="IPR029058">
    <property type="entry name" value="AB_hydrolase_fold"/>
</dbReference>
<reference evidence="2 3" key="1">
    <citation type="submission" date="2016-06" db="EMBL/GenBank/DDBJ databases">
        <authorList>
            <person name="Olsen C.W."/>
            <person name="Carey S."/>
            <person name="Hinshaw L."/>
            <person name="Karasin A.I."/>
        </authorList>
    </citation>
    <scope>NUCLEOTIDE SEQUENCE [LARGE SCALE GENOMIC DNA]</scope>
    <source>
        <strain evidence="2 3">LZ-22</strain>
    </source>
</reference>
<dbReference type="Gene3D" id="3.40.50.1820">
    <property type="entry name" value="alpha/beta hydrolase"/>
    <property type="match status" value="1"/>
</dbReference>
<dbReference type="Pfam" id="PF12697">
    <property type="entry name" value="Abhydrolase_6"/>
    <property type="match status" value="1"/>
</dbReference>
<dbReference type="AlphaFoldDB" id="A0A1G6GEY3"/>
<dbReference type="EMBL" id="FMYF01000002">
    <property type="protein sequence ID" value="SDB80572.1"/>
    <property type="molecule type" value="Genomic_DNA"/>
</dbReference>
<organism evidence="2 3">
    <name type="scientific">Raineyella antarctica</name>
    <dbReference type="NCBI Taxonomy" id="1577474"/>
    <lineage>
        <taxon>Bacteria</taxon>
        <taxon>Bacillati</taxon>
        <taxon>Actinomycetota</taxon>
        <taxon>Actinomycetes</taxon>
        <taxon>Propionibacteriales</taxon>
        <taxon>Propionibacteriaceae</taxon>
        <taxon>Raineyella</taxon>
    </lineage>
</organism>
<dbReference type="PANTHER" id="PTHR43689:SF8">
    <property type="entry name" value="ALPHA_BETA-HYDROLASES SUPERFAMILY PROTEIN"/>
    <property type="match status" value="1"/>
</dbReference>
<gene>
    <name evidence="2" type="ORF">GA0111570_102363</name>
</gene>
<evidence type="ECO:0000259" key="1">
    <source>
        <dbReference type="Pfam" id="PF12697"/>
    </source>
</evidence>
<keyword evidence="2" id="KW-0378">Hydrolase</keyword>
<dbReference type="RefSeq" id="WP_092606755.1">
    <property type="nucleotide sequence ID" value="NZ_FMYF01000002.1"/>
</dbReference>
<dbReference type="OrthoDB" id="4481859at2"/>
<evidence type="ECO:0000313" key="2">
    <source>
        <dbReference type="EMBL" id="SDB80572.1"/>
    </source>
</evidence>
<keyword evidence="3" id="KW-1185">Reference proteome</keyword>
<proteinExistence type="predicted"/>
<dbReference type="PANTHER" id="PTHR43689">
    <property type="entry name" value="HYDROLASE"/>
    <property type="match status" value="1"/>
</dbReference>
<evidence type="ECO:0000313" key="3">
    <source>
        <dbReference type="Proteomes" id="UP000199086"/>
    </source>
</evidence>
<accession>A0A1G6GEY3</accession>
<dbReference type="PRINTS" id="PR00111">
    <property type="entry name" value="ABHYDROLASE"/>
</dbReference>
<sequence length="278" mass="30688">MELTYENTSRMIDTASGRIHINEAGPADAETLILLHGSGPGATGWTNFSNNIPVFAEKYHVVAADMPGWGESDPVTWQERNHPKAVADLMDAMGIEKATLVGNSMGGGTTVRFGYEYPERVTRLITMGSSSGASTLFGPGGLTEGLKILQRGYREPSFEVMKELVNVMTFDNSFATDELIQGRADMVAAQPEHNKNFIDAIGKRAVVELDHAKVRTIKAPTLLFHGRDDRVVHFEHSLRLVSLIPNSRLVLINRCGHWLQIEHAAEFNRLVDEFVSNN</sequence>